<dbReference type="Gene3D" id="3.10.129.10">
    <property type="entry name" value="Hotdog Thioesterase"/>
    <property type="match status" value="1"/>
</dbReference>
<proteinExistence type="predicted"/>
<evidence type="ECO:0000259" key="2">
    <source>
        <dbReference type="Pfam" id="PF03061"/>
    </source>
</evidence>
<dbReference type="InterPro" id="IPR003736">
    <property type="entry name" value="PAAI_dom"/>
</dbReference>
<dbReference type="EMBL" id="UINC01006185">
    <property type="protein sequence ID" value="SVA26004.1"/>
    <property type="molecule type" value="Genomic_DNA"/>
</dbReference>
<dbReference type="GO" id="GO:0061522">
    <property type="term" value="F:1,4-dihydroxy-2-naphthoyl-CoA thioesterase activity"/>
    <property type="evidence" value="ECO:0007669"/>
    <property type="project" value="TreeGrafter"/>
</dbReference>
<dbReference type="InterPro" id="IPR006683">
    <property type="entry name" value="Thioestr_dom"/>
</dbReference>
<name>A0A381UDG5_9ZZZZ</name>
<evidence type="ECO:0000256" key="1">
    <source>
        <dbReference type="ARBA" id="ARBA00022801"/>
    </source>
</evidence>
<dbReference type="CDD" id="cd03443">
    <property type="entry name" value="PaaI_thioesterase"/>
    <property type="match status" value="1"/>
</dbReference>
<accession>A0A381UDG5</accession>
<dbReference type="AlphaFoldDB" id="A0A381UDG5"/>
<evidence type="ECO:0000313" key="3">
    <source>
        <dbReference type="EMBL" id="SVA26004.1"/>
    </source>
</evidence>
<feature type="domain" description="Thioesterase" evidence="2">
    <location>
        <begin position="48"/>
        <end position="126"/>
    </location>
</feature>
<dbReference type="InterPro" id="IPR029069">
    <property type="entry name" value="HotDog_dom_sf"/>
</dbReference>
<dbReference type="PANTHER" id="PTHR43240">
    <property type="entry name" value="1,4-DIHYDROXY-2-NAPHTHOYL-COA THIOESTERASE 1"/>
    <property type="match status" value="1"/>
</dbReference>
<sequence>MDKQKSLEKLNAFGQGTMMEHIGIEITDFEKDYICGKMPVDNRTVQPYGLLHGGASAAFAETLGSIAAGMQIDLNDKGVVGIELNCNHLRSVKNGWVYGRAAPIKIGRKIHVWNIEIKNEDDNLVCVSRLTLAVISKK</sequence>
<protein>
    <recommendedName>
        <fullName evidence="2">Thioesterase domain-containing protein</fullName>
    </recommendedName>
</protein>
<dbReference type="PANTHER" id="PTHR43240:SF5">
    <property type="entry name" value="1,4-DIHYDROXY-2-NAPHTHOYL-COA THIOESTERASE 1"/>
    <property type="match status" value="1"/>
</dbReference>
<dbReference type="NCBIfam" id="TIGR00369">
    <property type="entry name" value="unchar_dom_1"/>
    <property type="match status" value="1"/>
</dbReference>
<keyword evidence="1" id="KW-0378">Hydrolase</keyword>
<gene>
    <name evidence="3" type="ORF">METZ01_LOCUS78858</name>
</gene>
<organism evidence="3">
    <name type="scientific">marine metagenome</name>
    <dbReference type="NCBI Taxonomy" id="408172"/>
    <lineage>
        <taxon>unclassified sequences</taxon>
        <taxon>metagenomes</taxon>
        <taxon>ecological metagenomes</taxon>
    </lineage>
</organism>
<dbReference type="SUPFAM" id="SSF54637">
    <property type="entry name" value="Thioesterase/thiol ester dehydrase-isomerase"/>
    <property type="match status" value="1"/>
</dbReference>
<dbReference type="GO" id="GO:0005829">
    <property type="term" value="C:cytosol"/>
    <property type="evidence" value="ECO:0007669"/>
    <property type="project" value="TreeGrafter"/>
</dbReference>
<dbReference type="Pfam" id="PF03061">
    <property type="entry name" value="4HBT"/>
    <property type="match status" value="1"/>
</dbReference>
<reference evidence="3" key="1">
    <citation type="submission" date="2018-05" db="EMBL/GenBank/DDBJ databases">
        <authorList>
            <person name="Lanie J.A."/>
            <person name="Ng W.-L."/>
            <person name="Kazmierczak K.M."/>
            <person name="Andrzejewski T.M."/>
            <person name="Davidsen T.M."/>
            <person name="Wayne K.J."/>
            <person name="Tettelin H."/>
            <person name="Glass J.I."/>
            <person name="Rusch D."/>
            <person name="Podicherti R."/>
            <person name="Tsui H.-C.T."/>
            <person name="Winkler M.E."/>
        </authorList>
    </citation>
    <scope>NUCLEOTIDE SEQUENCE</scope>
</reference>